<dbReference type="EMBL" id="JAUIZM010000001">
    <property type="protein sequence ID" value="KAK1405425.1"/>
    <property type="molecule type" value="Genomic_DNA"/>
</dbReference>
<gene>
    <name evidence="3" type="ORF">POM88_005030</name>
</gene>
<proteinExistence type="predicted"/>
<feature type="compositionally biased region" description="Basic residues" evidence="2">
    <location>
        <begin position="1041"/>
        <end position="1054"/>
    </location>
</feature>
<evidence type="ECO:0000256" key="1">
    <source>
        <dbReference type="SAM" id="Coils"/>
    </source>
</evidence>
<feature type="compositionally biased region" description="Polar residues" evidence="2">
    <location>
        <begin position="504"/>
        <end position="517"/>
    </location>
</feature>
<feature type="compositionally biased region" description="Basic and acidic residues" evidence="2">
    <location>
        <begin position="644"/>
        <end position="672"/>
    </location>
</feature>
<protein>
    <submittedName>
        <fullName evidence="3">Uncharacterized protein</fullName>
    </submittedName>
</protein>
<feature type="region of interest" description="Disordered" evidence="2">
    <location>
        <begin position="1097"/>
        <end position="1131"/>
    </location>
</feature>
<feature type="compositionally biased region" description="Polar residues" evidence="2">
    <location>
        <begin position="328"/>
        <end position="341"/>
    </location>
</feature>
<name>A0AAD8JJ62_9APIA</name>
<organism evidence="3 4">
    <name type="scientific">Heracleum sosnowskyi</name>
    <dbReference type="NCBI Taxonomy" id="360622"/>
    <lineage>
        <taxon>Eukaryota</taxon>
        <taxon>Viridiplantae</taxon>
        <taxon>Streptophyta</taxon>
        <taxon>Embryophyta</taxon>
        <taxon>Tracheophyta</taxon>
        <taxon>Spermatophyta</taxon>
        <taxon>Magnoliopsida</taxon>
        <taxon>eudicotyledons</taxon>
        <taxon>Gunneridae</taxon>
        <taxon>Pentapetalae</taxon>
        <taxon>asterids</taxon>
        <taxon>campanulids</taxon>
        <taxon>Apiales</taxon>
        <taxon>Apiaceae</taxon>
        <taxon>Apioideae</taxon>
        <taxon>apioid superclade</taxon>
        <taxon>Tordylieae</taxon>
        <taxon>Tordyliinae</taxon>
        <taxon>Heracleum</taxon>
    </lineage>
</organism>
<feature type="coiled-coil region" evidence="1">
    <location>
        <begin position="1441"/>
        <end position="1475"/>
    </location>
</feature>
<dbReference type="Proteomes" id="UP001237642">
    <property type="component" value="Unassembled WGS sequence"/>
</dbReference>
<feature type="region of interest" description="Disordered" evidence="2">
    <location>
        <begin position="319"/>
        <end position="341"/>
    </location>
</feature>
<accession>A0AAD8JJ62</accession>
<evidence type="ECO:0000256" key="2">
    <source>
        <dbReference type="SAM" id="MobiDB-lite"/>
    </source>
</evidence>
<feature type="region of interest" description="Disordered" evidence="2">
    <location>
        <begin position="497"/>
        <end position="530"/>
    </location>
</feature>
<feature type="region of interest" description="Disordered" evidence="2">
    <location>
        <begin position="587"/>
        <end position="690"/>
    </location>
</feature>
<feature type="compositionally biased region" description="Acidic residues" evidence="2">
    <location>
        <begin position="673"/>
        <end position="684"/>
    </location>
</feature>
<evidence type="ECO:0000313" key="4">
    <source>
        <dbReference type="Proteomes" id="UP001237642"/>
    </source>
</evidence>
<sequence>MAPSSFMNKQTVIRDITFATNNFVAILDHQELPTEFHIIQDFLTSSPLKYALTEPASVSFKSVMQVWNTVVFGQSSTGTILMQFESNGVTHHVTPAVIEEALHLPILGEKVPRVISDFALFEFVKKLGYNGEVKRYGNLFRTKLKKEWNFFFDTISRCFLNKTSNFDALPSGSLKIGYSLIHSTVFDYGSFILKALSDRKSDKLGSVCFLRFLQLIFNHFCPNVVFEDDVVLPICRITENNIKSLVNSDKANGFIGNVFIPDEVRFFLHQKMPTRYGLLSNAMVQGPTHLVPDTSMQPKQSKQLTTTSTVSQQTLVVKSKKSARTDVSGRQSGSKDFSSTPLTKKKIQGGVQGVLVKKADKVVKDVPVKKKLRLIDESDSEDDLPISSVMNVNKEVADTATKAVVPLSKPQKTRKLSKSRYHIPLTVQMKDTDIQTSNPDVSIPDAATKVVSISDSPASPSQIQGYSWEKVSTTASLVGLTPTSKKKRNAEELVYQRQKKLKGSSPQEPEFQSNSAATVDPATQEPLNQSLGEGLASGMVTQEPFSQRENEDINIPATQEPSSQSEDAGKATASVERLVENIVNEGSTQEPLAQSVEAASEPQAPQEPLVANTDASISNPDDVHPDVSGAPDTEPILIQPLRSRPMDHPISESQDKLKGIAIPDPDKSHGSDDDNSDDDSDDDNENRKEKEQLATALKISLGTNFGSSSTYMASNAFTGKDQRQDFSTPSFDPAEAFRQNEWNNSWHNSDESISFSSAIEHAYNAVKSIENQDLKNHLKATTLLSKSLKSEIDSIKGSTEIVRTDIFNNFTKVPTTLQLRVVESQVKSVVSEQTSINQRIDSLDTKVTDIQASLSLILQLLSNPDVKKGEKVIQTKCTPDLVLRNNDDDTGDDGGNKVIQGETSDAAVLKSTIQTSQSQTTQSTHVSDSGVKTVRTLVQSQILTEDQILTPGHGHILATIPEGDEDVIIDNPEDASNLFQKFSTKDGRIVTLYHTDKRVQQLFARKALSTASEEYPDLSHEEFLRLQKETMESYTAPARGRGSRGRRGARRNRRGSSTQTVPRQTRSRGLRIEEIPEASQNLIDPVIKDIMEKEDKEFVEEEPELKRKSSKSTLSNTNQIEDSNPDNIQDPDESEILQEVDLIILSTVVDCHNKEVDEEEEARRRDITKRTNEDFNLYLQRLKVSNERKWRNSSRQESLLERSYAHEKEKYKKWKHISTLSCDTPINFQSGGIITSASSVVDLSDMSRSKTLWLKMFSNLKQLSSNSRGGIGHRDGEYLNMSYVDPYSLTEIGGTLTSENLNNLLAVDIVIDCHDGFEKKEKLLYFMKDGSVKILSIQDLLMKTTQELKYVHYLLRWKNQVYKEWSDMILSTIRRRLDGNSNFDGNYTPMYLNQRGQDVEMQRGTAVKEVNFGMTHLSLNPDGKEIAYLLLEEHSLQRNSIQNLRAAIYQINEEDEELRNLKERLIQILEEKEESLLSNFLKMNMFYHKA</sequence>
<keyword evidence="4" id="KW-1185">Reference proteome</keyword>
<feature type="compositionally biased region" description="Polar residues" evidence="2">
    <location>
        <begin position="1111"/>
        <end position="1127"/>
    </location>
</feature>
<feature type="region of interest" description="Disordered" evidence="2">
    <location>
        <begin position="1031"/>
        <end position="1076"/>
    </location>
</feature>
<reference evidence="3" key="2">
    <citation type="submission" date="2023-05" db="EMBL/GenBank/DDBJ databases">
        <authorList>
            <person name="Schelkunov M.I."/>
        </authorList>
    </citation>
    <scope>NUCLEOTIDE SEQUENCE</scope>
    <source>
        <strain evidence="3">Hsosn_3</strain>
        <tissue evidence="3">Leaf</tissue>
    </source>
</reference>
<keyword evidence="1" id="KW-0175">Coiled coil</keyword>
<comment type="caution">
    <text evidence="3">The sequence shown here is derived from an EMBL/GenBank/DDBJ whole genome shotgun (WGS) entry which is preliminary data.</text>
</comment>
<reference evidence="3" key="1">
    <citation type="submission" date="2023-02" db="EMBL/GenBank/DDBJ databases">
        <title>Genome of toxic invasive species Heracleum sosnowskyi carries increased number of genes despite the absence of recent whole-genome duplications.</title>
        <authorList>
            <person name="Schelkunov M."/>
            <person name="Shtratnikova V."/>
            <person name="Makarenko M."/>
            <person name="Klepikova A."/>
            <person name="Omelchenko D."/>
            <person name="Novikova G."/>
            <person name="Obukhova E."/>
            <person name="Bogdanov V."/>
            <person name="Penin A."/>
            <person name="Logacheva M."/>
        </authorList>
    </citation>
    <scope>NUCLEOTIDE SEQUENCE</scope>
    <source>
        <strain evidence="3">Hsosn_3</strain>
        <tissue evidence="3">Leaf</tissue>
    </source>
</reference>
<evidence type="ECO:0000313" key="3">
    <source>
        <dbReference type="EMBL" id="KAK1405425.1"/>
    </source>
</evidence>